<evidence type="ECO:0000313" key="2">
    <source>
        <dbReference type="Proteomes" id="UP000002630"/>
    </source>
</evidence>
<accession>D7G539</accession>
<proteinExistence type="predicted"/>
<dbReference type="InParanoid" id="D7G539"/>
<dbReference type="SUPFAM" id="SSF48452">
    <property type="entry name" value="TPR-like"/>
    <property type="match status" value="1"/>
</dbReference>
<organism evidence="1 2">
    <name type="scientific">Ectocarpus siliculosus</name>
    <name type="common">Brown alga</name>
    <name type="synonym">Conferva siliculosa</name>
    <dbReference type="NCBI Taxonomy" id="2880"/>
    <lineage>
        <taxon>Eukaryota</taxon>
        <taxon>Sar</taxon>
        <taxon>Stramenopiles</taxon>
        <taxon>Ochrophyta</taxon>
        <taxon>PX clade</taxon>
        <taxon>Phaeophyceae</taxon>
        <taxon>Ectocarpales</taxon>
        <taxon>Ectocarpaceae</taxon>
        <taxon>Ectocarpus</taxon>
    </lineage>
</organism>
<reference evidence="1 2" key="1">
    <citation type="journal article" date="2010" name="Nature">
        <title>The Ectocarpus genome and the independent evolution of multicellularity in brown algae.</title>
        <authorList>
            <person name="Cock J.M."/>
            <person name="Sterck L."/>
            <person name="Rouze P."/>
            <person name="Scornet D."/>
            <person name="Allen A.E."/>
            <person name="Amoutzias G."/>
            <person name="Anthouard V."/>
            <person name="Artiguenave F."/>
            <person name="Aury J.M."/>
            <person name="Badger J.H."/>
            <person name="Beszteri B."/>
            <person name="Billiau K."/>
            <person name="Bonnet E."/>
            <person name="Bothwell J.H."/>
            <person name="Bowler C."/>
            <person name="Boyen C."/>
            <person name="Brownlee C."/>
            <person name="Carrano C.J."/>
            <person name="Charrier B."/>
            <person name="Cho G.Y."/>
            <person name="Coelho S.M."/>
            <person name="Collen J."/>
            <person name="Corre E."/>
            <person name="Da Silva C."/>
            <person name="Delage L."/>
            <person name="Delaroque N."/>
            <person name="Dittami S.M."/>
            <person name="Doulbeau S."/>
            <person name="Elias M."/>
            <person name="Farnham G."/>
            <person name="Gachon C.M."/>
            <person name="Gschloessl B."/>
            <person name="Heesch S."/>
            <person name="Jabbari K."/>
            <person name="Jubin C."/>
            <person name="Kawai H."/>
            <person name="Kimura K."/>
            <person name="Kloareg B."/>
            <person name="Kupper F.C."/>
            <person name="Lang D."/>
            <person name="Le Bail A."/>
            <person name="Leblanc C."/>
            <person name="Lerouge P."/>
            <person name="Lohr M."/>
            <person name="Lopez P.J."/>
            <person name="Martens C."/>
            <person name="Maumus F."/>
            <person name="Michel G."/>
            <person name="Miranda-Saavedra D."/>
            <person name="Morales J."/>
            <person name="Moreau H."/>
            <person name="Motomura T."/>
            <person name="Nagasato C."/>
            <person name="Napoli C.A."/>
            <person name="Nelson D.R."/>
            <person name="Nyvall-Collen P."/>
            <person name="Peters A.F."/>
            <person name="Pommier C."/>
            <person name="Potin P."/>
            <person name="Poulain J."/>
            <person name="Quesneville H."/>
            <person name="Read B."/>
            <person name="Rensing S.A."/>
            <person name="Ritter A."/>
            <person name="Rousvoal S."/>
            <person name="Samanta M."/>
            <person name="Samson G."/>
            <person name="Schroeder D.C."/>
            <person name="Segurens B."/>
            <person name="Strittmatter M."/>
            <person name="Tonon T."/>
            <person name="Tregear J.W."/>
            <person name="Valentin K."/>
            <person name="von Dassow P."/>
            <person name="Yamagishi T."/>
            <person name="Van de Peer Y."/>
            <person name="Wincker P."/>
        </authorList>
    </citation>
    <scope>NUCLEOTIDE SEQUENCE [LARGE SCALE GENOMIC DNA]</scope>
    <source>
        <strain evidence="2">Ec32 / CCAP1310/4</strain>
    </source>
</reference>
<name>D7G539_ECTSI</name>
<gene>
    <name evidence="1" type="ORF">Esi_0618_0003</name>
</gene>
<dbReference type="EMBL" id="FN649760">
    <property type="protein sequence ID" value="CBJ33802.1"/>
    <property type="molecule type" value="Genomic_DNA"/>
</dbReference>
<dbReference type="Proteomes" id="UP000002630">
    <property type="component" value="Unassembled WGS sequence"/>
</dbReference>
<keyword evidence="2" id="KW-1185">Reference proteome</keyword>
<dbReference type="InterPro" id="IPR011990">
    <property type="entry name" value="TPR-like_helical_dom_sf"/>
</dbReference>
<evidence type="ECO:0008006" key="3">
    <source>
        <dbReference type="Google" id="ProtNLM"/>
    </source>
</evidence>
<dbReference type="Gene3D" id="1.25.40.10">
    <property type="entry name" value="Tetratricopeptide repeat domain"/>
    <property type="match status" value="1"/>
</dbReference>
<evidence type="ECO:0000313" key="1">
    <source>
        <dbReference type="EMBL" id="CBJ33802.1"/>
    </source>
</evidence>
<sequence>MMKGSLLWRESGVGRVTELTAEGVLHGMGETCRPVTEYLRRQLAIAMACESTEESSPPKSPRKQVIARDALMGLGTMATLCGDDRGARDLYERAVQCCRASGDWIGLAHALAAKAHLQAAAGRFEEAVGGFKLVLKLACELRDDALAASAHSCLGWAMASRGGVKEALGHFRQWRNISCRSLESSSAAASELCIAHMHVRLAIVLSGDGDQAVCHDTPQTDPNPALELSSHAELVGARRHYSR</sequence>
<protein>
    <recommendedName>
        <fullName evidence="3">MalT-like TPR region domain-containing protein</fullName>
    </recommendedName>
</protein>
<dbReference type="AlphaFoldDB" id="D7G539"/>